<organism evidence="2 3">
    <name type="scientific">Winogradskya consettensis</name>
    <dbReference type="NCBI Taxonomy" id="113560"/>
    <lineage>
        <taxon>Bacteria</taxon>
        <taxon>Bacillati</taxon>
        <taxon>Actinomycetota</taxon>
        <taxon>Actinomycetes</taxon>
        <taxon>Micromonosporales</taxon>
        <taxon>Micromonosporaceae</taxon>
        <taxon>Winogradskya</taxon>
    </lineage>
</organism>
<reference evidence="2" key="1">
    <citation type="submission" date="2021-03" db="EMBL/GenBank/DDBJ databases">
        <title>Whole genome shotgun sequence of Actinoplanes consettensis NBRC 14913.</title>
        <authorList>
            <person name="Komaki H."/>
            <person name="Tamura T."/>
        </authorList>
    </citation>
    <scope>NUCLEOTIDE SEQUENCE</scope>
    <source>
        <strain evidence="2">NBRC 14913</strain>
    </source>
</reference>
<feature type="transmembrane region" description="Helical" evidence="1">
    <location>
        <begin position="248"/>
        <end position="271"/>
    </location>
</feature>
<evidence type="ECO:0000256" key="1">
    <source>
        <dbReference type="SAM" id="Phobius"/>
    </source>
</evidence>
<protein>
    <submittedName>
        <fullName evidence="2">Uncharacterized protein</fullName>
    </submittedName>
</protein>
<feature type="transmembrane region" description="Helical" evidence="1">
    <location>
        <begin position="145"/>
        <end position="167"/>
    </location>
</feature>
<sequence>MRTNGRLLGAGLVGLGVAVATVATLGPLVLGVIRYRISPTSLNQVVGGNAAALCVVAPIAATVGVLAIREHPAAPVLALAPATFVVYTYVQLIVGNEYLRLPGNVERYFPLLLGVFLLGAAIMIKAWNSVPAADLPVASARVERVAGLLLLGIAAFVVVGLHLPTFLDAMRDSPQSEQYLTSPTAFWLVKLMDLGIVVPAAITVGAGVLRHRPWARKPMYALLGAYTLIGASVAGMAITMGIRRDPDASTATTIGSVLVATALAAVTGYVYRPLFSRAGSRSSPRR</sequence>
<feature type="transmembrane region" description="Helical" evidence="1">
    <location>
        <begin position="107"/>
        <end position="124"/>
    </location>
</feature>
<dbReference type="EMBL" id="BOQP01000027">
    <property type="protein sequence ID" value="GIM76067.1"/>
    <property type="molecule type" value="Genomic_DNA"/>
</dbReference>
<keyword evidence="1" id="KW-0472">Membrane</keyword>
<feature type="transmembrane region" description="Helical" evidence="1">
    <location>
        <begin position="75"/>
        <end position="95"/>
    </location>
</feature>
<keyword evidence="1" id="KW-0812">Transmembrane</keyword>
<gene>
    <name evidence="2" type="ORF">Aco04nite_48480</name>
</gene>
<accession>A0A919SR97</accession>
<keyword evidence="3" id="KW-1185">Reference proteome</keyword>
<evidence type="ECO:0000313" key="3">
    <source>
        <dbReference type="Proteomes" id="UP000680865"/>
    </source>
</evidence>
<dbReference type="RefSeq" id="WP_212999527.1">
    <property type="nucleotide sequence ID" value="NZ_BAAATW010000010.1"/>
</dbReference>
<feature type="transmembrane region" description="Helical" evidence="1">
    <location>
        <begin position="187"/>
        <end position="209"/>
    </location>
</feature>
<dbReference type="AlphaFoldDB" id="A0A919SR97"/>
<feature type="transmembrane region" description="Helical" evidence="1">
    <location>
        <begin position="221"/>
        <end position="242"/>
    </location>
</feature>
<keyword evidence="1" id="KW-1133">Transmembrane helix</keyword>
<comment type="caution">
    <text evidence="2">The sequence shown here is derived from an EMBL/GenBank/DDBJ whole genome shotgun (WGS) entry which is preliminary data.</text>
</comment>
<dbReference type="Proteomes" id="UP000680865">
    <property type="component" value="Unassembled WGS sequence"/>
</dbReference>
<feature type="transmembrane region" description="Helical" evidence="1">
    <location>
        <begin position="7"/>
        <end position="30"/>
    </location>
</feature>
<evidence type="ECO:0000313" key="2">
    <source>
        <dbReference type="EMBL" id="GIM76067.1"/>
    </source>
</evidence>
<proteinExistence type="predicted"/>
<name>A0A919SR97_9ACTN</name>
<feature type="transmembrane region" description="Helical" evidence="1">
    <location>
        <begin position="50"/>
        <end position="68"/>
    </location>
</feature>